<accession>A0AB34X0C2</accession>
<gene>
    <name evidence="2" type="ORF">HMPREF1862_00585</name>
</gene>
<comment type="caution">
    <text evidence="2">The sequence shown here is derived from an EMBL/GenBank/DDBJ whole genome shotgun (WGS) entry which is preliminary data.</text>
</comment>
<dbReference type="Pfam" id="PF13274">
    <property type="entry name" value="SocA_Panacea"/>
    <property type="match status" value="1"/>
</dbReference>
<evidence type="ECO:0000313" key="3">
    <source>
        <dbReference type="Proteomes" id="UP000070572"/>
    </source>
</evidence>
<dbReference type="Proteomes" id="UP000070572">
    <property type="component" value="Unassembled WGS sequence"/>
</dbReference>
<evidence type="ECO:0000259" key="1">
    <source>
        <dbReference type="Pfam" id="PF13274"/>
    </source>
</evidence>
<feature type="domain" description="Antitoxin SocA-like Panacea" evidence="1">
    <location>
        <begin position="49"/>
        <end position="149"/>
    </location>
</feature>
<sequence>MAKQNAYAGSSCVLAEPDIHTNLDPELVADYFLSRDEGREDADVTQMKLHKLMYLAQANFLSSVDNRLFASDIEAFEHGPVIKELYPQFRHYGRSVIVVASDEAAWQAKESVRNDLPEDTKEFLDLVWDKYGDYSASELRKLTHSQAPWLNAYKPGHRHCKIDDDSMKDWYRHHEHEAIYHPLVFNLSEEAILELEKRLAL</sequence>
<dbReference type="RefSeq" id="WP_060920224.1">
    <property type="nucleotide sequence ID" value="NZ_KQ960682.1"/>
</dbReference>
<name>A0AB34X0C2_9ACTO</name>
<evidence type="ECO:0000313" key="2">
    <source>
        <dbReference type="EMBL" id="KXB81313.1"/>
    </source>
</evidence>
<protein>
    <submittedName>
        <fullName evidence="2">Toxin-antitoxin system, antitoxin component, Xre domain protein</fullName>
    </submittedName>
</protein>
<organism evidence="2 3">
    <name type="scientific">Varibaculum cambriense</name>
    <dbReference type="NCBI Taxonomy" id="184870"/>
    <lineage>
        <taxon>Bacteria</taxon>
        <taxon>Bacillati</taxon>
        <taxon>Actinomycetota</taxon>
        <taxon>Actinomycetes</taxon>
        <taxon>Actinomycetales</taxon>
        <taxon>Actinomycetaceae</taxon>
        <taxon>Varibaculum</taxon>
    </lineage>
</organism>
<dbReference type="InterPro" id="IPR025272">
    <property type="entry name" value="SocA_Panacea"/>
</dbReference>
<dbReference type="AlphaFoldDB" id="A0AB34X0C2"/>
<dbReference type="EMBL" id="LSDN01000011">
    <property type="protein sequence ID" value="KXB81313.1"/>
    <property type="molecule type" value="Genomic_DNA"/>
</dbReference>
<reference evidence="2 3" key="1">
    <citation type="submission" date="2016-01" db="EMBL/GenBank/DDBJ databases">
        <authorList>
            <person name="Mitreva M."/>
            <person name="Pepin K.H."/>
            <person name="Mihindukulasuriya K.A."/>
            <person name="Fulton R."/>
            <person name="Fronick C."/>
            <person name="O'Laughlin M."/>
            <person name="Miner T."/>
            <person name="Herter B."/>
            <person name="Rosa B.A."/>
            <person name="Cordes M."/>
            <person name="Tomlinson C."/>
            <person name="Wollam A."/>
            <person name="Palsikar V.B."/>
            <person name="Mardis E.R."/>
            <person name="Wilson R.K."/>
        </authorList>
    </citation>
    <scope>NUCLEOTIDE SEQUENCE [LARGE SCALE GENOMIC DNA]</scope>
    <source>
        <strain evidence="2 3">DNF00696</strain>
    </source>
</reference>
<proteinExistence type="predicted"/>